<organism evidence="3 4">
    <name type="scientific">Streptomyces polyrhachis</name>
    <dbReference type="NCBI Taxonomy" id="1282885"/>
    <lineage>
        <taxon>Bacteria</taxon>
        <taxon>Bacillati</taxon>
        <taxon>Actinomycetota</taxon>
        <taxon>Actinomycetes</taxon>
        <taxon>Kitasatosporales</taxon>
        <taxon>Streptomycetaceae</taxon>
        <taxon>Streptomyces</taxon>
    </lineage>
</organism>
<feature type="region of interest" description="Disordered" evidence="1">
    <location>
        <begin position="326"/>
        <end position="345"/>
    </location>
</feature>
<dbReference type="InterPro" id="IPR054344">
    <property type="entry name" value="TY-Chap_N"/>
</dbReference>
<feature type="domain" description="TY-Chap N-terminal" evidence="2">
    <location>
        <begin position="201"/>
        <end position="306"/>
    </location>
</feature>
<dbReference type="EMBL" id="JBHSZO010000036">
    <property type="protein sequence ID" value="MFC7220536.1"/>
    <property type="molecule type" value="Genomic_DNA"/>
</dbReference>
<dbReference type="Proteomes" id="UP001596413">
    <property type="component" value="Unassembled WGS sequence"/>
</dbReference>
<sequence length="345" mass="37785">MTTDGYRGWDSEKRFQRLLDQLTPLDMGGWRLPEVRAALDTLGWRLLPVAPGEHPPDLARGRRPEVAWTVAGHPEGPRQGIGVLTVAPEDPEQVLGLEVNLSYGIAYDDDHNDEWHFAQTAREVTARTLGAAPTRLSGPGPRAVWHRPGSSVAVLLDEGCVVLQLLSTDAGAGFRPGRPDLWRGPVTTHLCAPGPERPVADWADVRTRLGAVLASLCAGVPPFLGRFILHLSCARDPLRFVSAWNEQEDLRIEAFTNYAELADPERLTGLGWRPHGGLWQRRFPRVPLRPEQADEAAALLVDALTTLGADARDLLYSGELTTPGGRRHLELPQLGVPRETDGVEA</sequence>
<name>A0ABW2GN59_9ACTN</name>
<dbReference type="RefSeq" id="WP_386417271.1">
    <property type="nucleotide sequence ID" value="NZ_JBHSZO010000036.1"/>
</dbReference>
<accession>A0ABW2GN59</accession>
<dbReference type="Pfam" id="PF22552">
    <property type="entry name" value="TY-Chap3"/>
    <property type="match status" value="1"/>
</dbReference>
<evidence type="ECO:0000256" key="1">
    <source>
        <dbReference type="SAM" id="MobiDB-lite"/>
    </source>
</evidence>
<proteinExistence type="predicted"/>
<evidence type="ECO:0000313" key="3">
    <source>
        <dbReference type="EMBL" id="MFC7220536.1"/>
    </source>
</evidence>
<comment type="caution">
    <text evidence="3">The sequence shown here is derived from an EMBL/GenBank/DDBJ whole genome shotgun (WGS) entry which is preliminary data.</text>
</comment>
<evidence type="ECO:0000259" key="2">
    <source>
        <dbReference type="Pfam" id="PF22552"/>
    </source>
</evidence>
<reference evidence="4" key="1">
    <citation type="journal article" date="2019" name="Int. J. Syst. Evol. Microbiol.">
        <title>The Global Catalogue of Microorganisms (GCM) 10K type strain sequencing project: providing services to taxonomists for standard genome sequencing and annotation.</title>
        <authorList>
            <consortium name="The Broad Institute Genomics Platform"/>
            <consortium name="The Broad Institute Genome Sequencing Center for Infectious Disease"/>
            <person name="Wu L."/>
            <person name="Ma J."/>
        </authorList>
    </citation>
    <scope>NUCLEOTIDE SEQUENCE [LARGE SCALE GENOMIC DNA]</scope>
    <source>
        <strain evidence="4">CGMCC 1.13681</strain>
    </source>
</reference>
<gene>
    <name evidence="3" type="ORF">ACFQLX_20580</name>
</gene>
<evidence type="ECO:0000313" key="4">
    <source>
        <dbReference type="Proteomes" id="UP001596413"/>
    </source>
</evidence>
<protein>
    <recommendedName>
        <fullName evidence="2">TY-Chap N-terminal domain-containing protein</fullName>
    </recommendedName>
</protein>
<keyword evidence="4" id="KW-1185">Reference proteome</keyword>